<dbReference type="AlphaFoldDB" id="A0A192D5Z0"/>
<evidence type="ECO:0000313" key="4">
    <source>
        <dbReference type="Proteomes" id="UP000078263"/>
    </source>
</evidence>
<keyword evidence="4" id="KW-1185">Reference proteome</keyword>
<evidence type="ECO:0000256" key="2">
    <source>
        <dbReference type="SAM" id="Phobius"/>
    </source>
</evidence>
<reference evidence="3 4" key="1">
    <citation type="submission" date="2016-05" db="EMBL/GenBank/DDBJ databases">
        <title>Compelete Genome Sequence of Bacteriochlorophyll-Synthesizing Bacterium Porphyrobacter neustonensis DSM 9434.</title>
        <authorList>
            <person name="Shi X.-L."/>
            <person name="Wu Y.-H."/>
            <person name="Cheng H."/>
            <person name="Xu L."/>
            <person name="Zhang X.-Q."/>
            <person name="Wang C.-S."/>
            <person name="Xu X.-W."/>
        </authorList>
    </citation>
    <scope>NUCLEOTIDE SEQUENCE [LARGE SCALE GENOMIC DNA]</scope>
    <source>
        <strain evidence="3 4">DSM 9434</strain>
    </source>
</reference>
<dbReference type="OrthoDB" id="7433140at2"/>
<keyword evidence="2" id="KW-0472">Membrane</keyword>
<feature type="transmembrane region" description="Helical" evidence="2">
    <location>
        <begin position="74"/>
        <end position="92"/>
    </location>
</feature>
<keyword evidence="2" id="KW-1133">Transmembrane helix</keyword>
<dbReference type="Proteomes" id="UP000078263">
    <property type="component" value="Chromosome"/>
</dbReference>
<dbReference type="STRING" id="1112.A9D12_11855"/>
<evidence type="ECO:0000256" key="1">
    <source>
        <dbReference type="SAM" id="MobiDB-lite"/>
    </source>
</evidence>
<dbReference type="EMBL" id="CP016033">
    <property type="protein sequence ID" value="ANK13515.1"/>
    <property type="molecule type" value="Genomic_DNA"/>
</dbReference>
<dbReference type="KEGG" id="pns:A9D12_11855"/>
<accession>A0A192D5Z0</accession>
<protein>
    <submittedName>
        <fullName evidence="3">Uncharacterized protein</fullName>
    </submittedName>
</protein>
<feature type="region of interest" description="Disordered" evidence="1">
    <location>
        <begin position="103"/>
        <end position="126"/>
    </location>
</feature>
<dbReference type="RefSeq" id="WP_068352104.1">
    <property type="nucleotide sequence ID" value="NZ_CP016033.1"/>
</dbReference>
<organism evidence="3 4">
    <name type="scientific">Erythrobacter neustonensis</name>
    <dbReference type="NCBI Taxonomy" id="1112"/>
    <lineage>
        <taxon>Bacteria</taxon>
        <taxon>Pseudomonadati</taxon>
        <taxon>Pseudomonadota</taxon>
        <taxon>Alphaproteobacteria</taxon>
        <taxon>Sphingomonadales</taxon>
        <taxon>Erythrobacteraceae</taxon>
        <taxon>Erythrobacter/Porphyrobacter group</taxon>
        <taxon>Erythrobacter</taxon>
    </lineage>
</organism>
<gene>
    <name evidence="3" type="ORF">A9D12_11855</name>
</gene>
<sequence length="126" mass="13332">MTRLPDRYLEDRALRDAARAVLTEDVTVLRGSLAEEGIASRVSSGVASRISSRVKTGASDVWAQASAQAGERKGVLGVIIAAVILWFLRAPIFDWLDELAGPDTPAKTDDMTGDDAAHGAPEGDTP</sequence>
<name>A0A192D5Z0_9SPHN</name>
<evidence type="ECO:0000313" key="3">
    <source>
        <dbReference type="EMBL" id="ANK13515.1"/>
    </source>
</evidence>
<keyword evidence="2" id="KW-0812">Transmembrane</keyword>
<proteinExistence type="predicted"/>